<dbReference type="RefSeq" id="WP_021170334.1">
    <property type="nucleotide sequence ID" value="NZ_CTRP01000014.1"/>
</dbReference>
<feature type="transmembrane region" description="Helical" evidence="1">
    <location>
        <begin position="20"/>
        <end position="39"/>
    </location>
</feature>
<dbReference type="AlphaFoldDB" id="A0A0U1L3Q8"/>
<organism evidence="2 3">
    <name type="scientific">Sporomusa ovata</name>
    <dbReference type="NCBI Taxonomy" id="2378"/>
    <lineage>
        <taxon>Bacteria</taxon>
        <taxon>Bacillati</taxon>
        <taxon>Bacillota</taxon>
        <taxon>Negativicutes</taxon>
        <taxon>Selenomonadales</taxon>
        <taxon>Sporomusaceae</taxon>
        <taxon>Sporomusa</taxon>
    </lineage>
</organism>
<proteinExistence type="predicted"/>
<reference evidence="3" key="1">
    <citation type="submission" date="2015-03" db="EMBL/GenBank/DDBJ databases">
        <authorList>
            <person name="Nijsse Bart"/>
        </authorList>
    </citation>
    <scope>NUCLEOTIDE SEQUENCE [LARGE SCALE GENOMIC DNA]</scope>
</reference>
<evidence type="ECO:0000313" key="2">
    <source>
        <dbReference type="EMBL" id="CQR74332.1"/>
    </source>
</evidence>
<accession>A0A0U1L3Q8</accession>
<dbReference type="EMBL" id="CTRP01000014">
    <property type="protein sequence ID" value="CQR74332.1"/>
    <property type="molecule type" value="Genomic_DNA"/>
</dbReference>
<dbReference type="Proteomes" id="UP000049855">
    <property type="component" value="Unassembled WGS sequence"/>
</dbReference>
<keyword evidence="1" id="KW-0812">Transmembrane</keyword>
<evidence type="ECO:0000256" key="1">
    <source>
        <dbReference type="SAM" id="Phobius"/>
    </source>
</evidence>
<gene>
    <name evidence="2" type="ORF">SpAn4DRAFT_0794</name>
</gene>
<evidence type="ECO:0000313" key="3">
    <source>
        <dbReference type="Proteomes" id="UP000049855"/>
    </source>
</evidence>
<name>A0A0U1L3Q8_9FIRM</name>
<keyword evidence="3" id="KW-1185">Reference proteome</keyword>
<protein>
    <submittedName>
        <fullName evidence="2">Uncharacterized protein</fullName>
    </submittedName>
</protein>
<keyword evidence="1" id="KW-1133">Transmembrane helix</keyword>
<sequence length="186" mass="20805">MENRNNRFRRKYFITIDRLLIRLTTMAVILLVVVQALLLHDETRKYLSLVDKLEGEQLTSPPTMYAADISRVDPNKIMTAVDKVIAKSIRSLRSGQEITIRMITPAATGDGLLTINGEVAGNFAKGNLEVTVYNGDYIEIDVTKLTKPAQFIIDTHKNDRILSPLDGILLQSQSNVIVVGKVIVKR</sequence>
<keyword evidence="1" id="KW-0472">Membrane</keyword>